<dbReference type="RefSeq" id="WP_036586111.1">
    <property type="nucleotide sequence ID" value="NZ_CP044970.1"/>
</dbReference>
<sequence>MAIASPPSKFTLQWLVKKYEVSAAFKALAPSTQRTRSNILKAVCETGGKMLVSQVTRNTIAAGRDRRADTPLAAINFMKVMGYLFEWAVDAGYARANPVRDVKRPKAKAIGHTPWTYEDVSKFYDKHMPGTLAGLAMDLLLFTGLRRSDVYRLGPQHIRNAVVELRAQKNDEPLFIPVHPSLQKSIDACSISHMAFLTTPVQGRPFKRESSFGNWFAEVCDEAGVSGRAHGLRKLLAQIVAESGGSNAELKALFGWTTDAMAVHYIKNANAKKLAQFGAKKLKKNMPSPLLETKAPHLKKVELFQSVIRGELSCDTIFGLWVQYNPLRILRSNSASSSLIAFFATIFYPSYS</sequence>
<dbReference type="GO" id="GO:0006310">
    <property type="term" value="P:DNA recombination"/>
    <property type="evidence" value="ECO:0007669"/>
    <property type="project" value="UniProtKB-KW"/>
</dbReference>
<dbReference type="SUPFAM" id="SSF56349">
    <property type="entry name" value="DNA breaking-rejoining enzymes"/>
    <property type="match status" value="1"/>
</dbReference>
<comment type="caution">
    <text evidence="4">The sequence shown here is derived from an EMBL/GenBank/DDBJ whole genome shotgun (WGS) entry which is preliminary data.</text>
</comment>
<dbReference type="InterPro" id="IPR013762">
    <property type="entry name" value="Integrase-like_cat_sf"/>
</dbReference>
<dbReference type="AlphaFoldDB" id="A0A6I0DM31"/>
<gene>
    <name evidence="4" type="ORF">F9L06_20060</name>
</gene>
<evidence type="ECO:0000313" key="5">
    <source>
        <dbReference type="Proteomes" id="UP000441102"/>
    </source>
</evidence>
<dbReference type="GO" id="GO:0003677">
    <property type="term" value="F:DNA binding"/>
    <property type="evidence" value="ECO:0007669"/>
    <property type="project" value="UniProtKB-KW"/>
</dbReference>
<dbReference type="GO" id="GO:0015074">
    <property type="term" value="P:DNA integration"/>
    <property type="evidence" value="ECO:0007669"/>
    <property type="project" value="InterPro"/>
</dbReference>
<dbReference type="Pfam" id="PF00589">
    <property type="entry name" value="Phage_integrase"/>
    <property type="match status" value="1"/>
</dbReference>
<reference evidence="4 5" key="1">
    <citation type="submission" date="2019-09" db="EMBL/GenBank/DDBJ databases">
        <title>Taxonomic organization of the family Brucellaceae based on a phylogenomic approach.</title>
        <authorList>
            <person name="Leclercq S."/>
            <person name="Cloeckaert A."/>
            <person name="Zygmunt M.S."/>
        </authorList>
    </citation>
    <scope>NUCLEOTIDE SEQUENCE [LARGE SCALE GENOMIC DNA]</scope>
    <source>
        <strain evidence="4 5">CCUG 34461</strain>
    </source>
</reference>
<dbReference type="InterPro" id="IPR002104">
    <property type="entry name" value="Integrase_catalytic"/>
</dbReference>
<protein>
    <submittedName>
        <fullName evidence="4">Tyrosine-type recombinase/integrase</fullName>
    </submittedName>
</protein>
<dbReference type="Gene3D" id="1.10.150.130">
    <property type="match status" value="1"/>
</dbReference>
<dbReference type="EMBL" id="WBWX01000009">
    <property type="protein sequence ID" value="KAB2793228.1"/>
    <property type="molecule type" value="Genomic_DNA"/>
</dbReference>
<feature type="domain" description="Tyr recombinase" evidence="3">
    <location>
        <begin position="135"/>
        <end position="270"/>
    </location>
</feature>
<proteinExistence type="predicted"/>
<organism evidence="4 5">
    <name type="scientific">Brucella anthropi</name>
    <name type="common">Ochrobactrum anthropi</name>
    <dbReference type="NCBI Taxonomy" id="529"/>
    <lineage>
        <taxon>Bacteria</taxon>
        <taxon>Pseudomonadati</taxon>
        <taxon>Pseudomonadota</taxon>
        <taxon>Alphaproteobacteria</taxon>
        <taxon>Hyphomicrobiales</taxon>
        <taxon>Brucellaceae</taxon>
        <taxon>Brucella/Ochrobactrum group</taxon>
        <taxon>Brucella</taxon>
    </lineage>
</organism>
<keyword evidence="2" id="KW-0233">DNA recombination</keyword>
<evidence type="ECO:0000256" key="1">
    <source>
        <dbReference type="ARBA" id="ARBA00023125"/>
    </source>
</evidence>
<dbReference type="InterPro" id="IPR011010">
    <property type="entry name" value="DNA_brk_join_enz"/>
</dbReference>
<evidence type="ECO:0000256" key="2">
    <source>
        <dbReference type="ARBA" id="ARBA00023172"/>
    </source>
</evidence>
<dbReference type="Gene3D" id="1.10.443.10">
    <property type="entry name" value="Intergrase catalytic core"/>
    <property type="match status" value="1"/>
</dbReference>
<evidence type="ECO:0000259" key="3">
    <source>
        <dbReference type="Pfam" id="PF00589"/>
    </source>
</evidence>
<dbReference type="Proteomes" id="UP000441102">
    <property type="component" value="Unassembled WGS sequence"/>
</dbReference>
<dbReference type="InterPro" id="IPR010998">
    <property type="entry name" value="Integrase_recombinase_N"/>
</dbReference>
<keyword evidence="1" id="KW-0238">DNA-binding</keyword>
<accession>A0A6I0DM31</accession>
<evidence type="ECO:0000313" key="4">
    <source>
        <dbReference type="EMBL" id="KAB2793228.1"/>
    </source>
</evidence>
<name>A0A6I0DM31_BRUAN</name>